<evidence type="ECO:0000313" key="10">
    <source>
        <dbReference type="EMBL" id="OGM26259.1"/>
    </source>
</evidence>
<dbReference type="InterPro" id="IPR002034">
    <property type="entry name" value="AIPM/Hcit_synth_CS"/>
</dbReference>
<evidence type="ECO:0000256" key="6">
    <source>
        <dbReference type="ARBA" id="ARBA00022679"/>
    </source>
</evidence>
<keyword evidence="5" id="KW-0028">Amino-acid biosynthesis</keyword>
<dbReference type="Proteomes" id="UP000178851">
    <property type="component" value="Unassembled WGS sequence"/>
</dbReference>
<evidence type="ECO:0000256" key="8">
    <source>
        <dbReference type="ARBA" id="ARBA00023304"/>
    </source>
</evidence>
<reference evidence="10 11" key="1">
    <citation type="journal article" date="2016" name="Nat. Commun.">
        <title>Thousands of microbial genomes shed light on interconnected biogeochemical processes in an aquifer system.</title>
        <authorList>
            <person name="Anantharaman K."/>
            <person name="Brown C.T."/>
            <person name="Hug L.A."/>
            <person name="Sharon I."/>
            <person name="Castelle C.J."/>
            <person name="Probst A.J."/>
            <person name="Thomas B.C."/>
            <person name="Singh A."/>
            <person name="Wilkins M.J."/>
            <person name="Karaoz U."/>
            <person name="Brodie E.L."/>
            <person name="Williams K.H."/>
            <person name="Hubbard S.S."/>
            <person name="Banfield J.F."/>
        </authorList>
    </citation>
    <scope>NUCLEOTIDE SEQUENCE [LARGE SCALE GENOMIC DNA]</scope>
</reference>
<evidence type="ECO:0000259" key="9">
    <source>
        <dbReference type="PROSITE" id="PS50991"/>
    </source>
</evidence>
<dbReference type="Pfam" id="PF00682">
    <property type="entry name" value="HMGL-like"/>
    <property type="match status" value="1"/>
</dbReference>
<dbReference type="InterPro" id="IPR054691">
    <property type="entry name" value="LeuA/HCS_post-cat"/>
</dbReference>
<gene>
    <name evidence="10" type="ORF">A2627_04225</name>
</gene>
<dbReference type="PANTHER" id="PTHR10277">
    <property type="entry name" value="HOMOCITRATE SYNTHASE-RELATED"/>
    <property type="match status" value="1"/>
</dbReference>
<proteinExistence type="inferred from homology"/>
<protein>
    <recommendedName>
        <fullName evidence="3">2-isopropylmalate synthase</fullName>
        <ecNumber evidence="3">2.3.3.13</ecNumber>
    </recommendedName>
</protein>
<dbReference type="InterPro" id="IPR000891">
    <property type="entry name" value="PYR_CT"/>
</dbReference>
<dbReference type="GO" id="GO:0009098">
    <property type="term" value="P:L-leucine biosynthetic process"/>
    <property type="evidence" value="ECO:0007669"/>
    <property type="project" value="UniProtKB-KW"/>
</dbReference>
<dbReference type="InterPro" id="IPR013785">
    <property type="entry name" value="Aldolase_TIM"/>
</dbReference>
<dbReference type="SUPFAM" id="SSF51569">
    <property type="entry name" value="Aldolase"/>
    <property type="match status" value="1"/>
</dbReference>
<dbReference type="PANTHER" id="PTHR10277:SF9">
    <property type="entry name" value="2-ISOPROPYLMALATE SYNTHASE 1, CHLOROPLASTIC-RELATED"/>
    <property type="match status" value="1"/>
</dbReference>
<feature type="domain" description="Pyruvate carboxyltransferase" evidence="9">
    <location>
        <begin position="6"/>
        <end position="286"/>
    </location>
</feature>
<dbReference type="Gene3D" id="1.10.238.260">
    <property type="match status" value="1"/>
</dbReference>
<evidence type="ECO:0000256" key="4">
    <source>
        <dbReference type="ARBA" id="ARBA00022430"/>
    </source>
</evidence>
<dbReference type="Pfam" id="PF22617">
    <property type="entry name" value="HCS_D2"/>
    <property type="match status" value="1"/>
</dbReference>
<dbReference type="AlphaFoldDB" id="A0A1F7YHB7"/>
<dbReference type="InterPro" id="IPR050073">
    <property type="entry name" value="2-IPM_HCS-like"/>
</dbReference>
<dbReference type="EMBL" id="MGGI01000015">
    <property type="protein sequence ID" value="OGM26259.1"/>
    <property type="molecule type" value="Genomic_DNA"/>
</dbReference>
<evidence type="ECO:0000313" key="11">
    <source>
        <dbReference type="Proteomes" id="UP000178851"/>
    </source>
</evidence>
<evidence type="ECO:0000256" key="1">
    <source>
        <dbReference type="ARBA" id="ARBA00004689"/>
    </source>
</evidence>
<name>A0A1F7YHB7_9BACT</name>
<keyword evidence="4" id="KW-0432">Leucine biosynthesis</keyword>
<evidence type="ECO:0000256" key="3">
    <source>
        <dbReference type="ARBA" id="ARBA00012973"/>
    </source>
</evidence>
<comment type="pathway">
    <text evidence="1">Amino-acid biosynthesis; L-leucine biosynthesis; L-leucine from 3-methyl-2-oxobutanoate: step 1/4.</text>
</comment>
<evidence type="ECO:0000256" key="7">
    <source>
        <dbReference type="ARBA" id="ARBA00023211"/>
    </source>
</evidence>
<dbReference type="PROSITE" id="PS50991">
    <property type="entry name" value="PYR_CT"/>
    <property type="match status" value="1"/>
</dbReference>
<accession>A0A1F7YHB7</accession>
<dbReference type="Gene3D" id="3.20.20.70">
    <property type="entry name" value="Aldolase class I"/>
    <property type="match status" value="1"/>
</dbReference>
<keyword evidence="7" id="KW-0464">Manganese</keyword>
<dbReference type="PROSITE" id="PS00816">
    <property type="entry name" value="AIPM_HOMOCIT_SYNTH_2"/>
    <property type="match status" value="1"/>
</dbReference>
<keyword evidence="6" id="KW-0808">Transferase</keyword>
<organism evidence="10 11">
    <name type="scientific">Candidatus Woesebacteria bacterium RIFCSPHIGHO2_01_FULL_39_28</name>
    <dbReference type="NCBI Taxonomy" id="1802496"/>
    <lineage>
        <taxon>Bacteria</taxon>
        <taxon>Candidatus Woeseibacteriota</taxon>
    </lineage>
</organism>
<keyword evidence="8" id="KW-0100">Branched-chain amino acid biosynthesis</keyword>
<comment type="similarity">
    <text evidence="2">Belongs to the alpha-IPM synthase/homocitrate synthase family. LeuA type 1 subfamily.</text>
</comment>
<evidence type="ECO:0000256" key="5">
    <source>
        <dbReference type="ARBA" id="ARBA00022605"/>
    </source>
</evidence>
<comment type="caution">
    <text evidence="10">The sequence shown here is derived from an EMBL/GenBank/DDBJ whole genome shotgun (WGS) entry which is preliminary data.</text>
</comment>
<sequence length="408" mass="46015">MNKRLIVIRDETLRDGAQQPGINLTSKDRYEIAFLSAEILNSSSNTKNNQIDLGMPEVSEKLLKNLKDTSKAIVKKYNGIDLFVTGRATKDAIDAMCDSLNDIPTSRKIIAPFLGISQTHREKLGLTKKEVLLKIKDAVEYSKKYITRIHFPLEAGFYAYLEDRNFVYEIFSLLSDLGVEAVPFCDTVGIALPFSRGKYISYGFAIDDLRRHFPKLQISVHCHNDLGLAVANTIEGLLMGAEIADGTYFGIGERAGNASLETLLVAISEKENHLGLRVQANLKKLYPLSLKIKKILKIKIADNTPVIGKNAFTHASGIHQDGTLKNKEIYQPYEPKIIGRKGHKIVLGHLSGKRGIEYILRNKFDIQFSEKILLLIVKKFKEVEDFEGNPEQQLQRIAKKYLNRKKRI</sequence>
<dbReference type="GO" id="GO:0003852">
    <property type="term" value="F:2-isopropylmalate synthase activity"/>
    <property type="evidence" value="ECO:0007669"/>
    <property type="project" value="UniProtKB-EC"/>
</dbReference>
<evidence type="ECO:0000256" key="2">
    <source>
        <dbReference type="ARBA" id="ARBA00009396"/>
    </source>
</evidence>
<dbReference type="EC" id="2.3.3.13" evidence="3"/>